<evidence type="ECO:0000259" key="2">
    <source>
        <dbReference type="Pfam" id="PF14675"/>
    </source>
</evidence>
<feature type="compositionally biased region" description="Acidic residues" evidence="1">
    <location>
        <begin position="1120"/>
        <end position="1129"/>
    </location>
</feature>
<accession>A0A163KAF6</accession>
<dbReference type="OrthoDB" id="195089at2759"/>
<protein>
    <recommendedName>
        <fullName evidence="10">FANCI solenoid 4 domain-containing protein</fullName>
    </recommendedName>
</protein>
<evidence type="ECO:0000259" key="3">
    <source>
        <dbReference type="Pfam" id="PF14676"/>
    </source>
</evidence>
<dbReference type="Pfam" id="PF14679">
    <property type="entry name" value="FANCI_HD1"/>
    <property type="match status" value="1"/>
</dbReference>
<feature type="domain" description="FANCI solenoid 4" evidence="5">
    <location>
        <begin position="861"/>
        <end position="1099"/>
    </location>
</feature>
<evidence type="ECO:0008006" key="10">
    <source>
        <dbReference type="Google" id="ProtNLM"/>
    </source>
</evidence>
<dbReference type="GO" id="GO:0070182">
    <property type="term" value="F:DNA polymerase binding"/>
    <property type="evidence" value="ECO:0007669"/>
    <property type="project" value="TreeGrafter"/>
</dbReference>
<dbReference type="InterPro" id="IPR029310">
    <property type="entry name" value="FANCI_HD1"/>
</dbReference>
<dbReference type="Pfam" id="PF14678">
    <property type="entry name" value="FANCI_S4"/>
    <property type="match status" value="1"/>
</dbReference>
<dbReference type="InParanoid" id="A0A163KAF6"/>
<dbReference type="AlphaFoldDB" id="A0A163KAF6"/>
<evidence type="ECO:0000259" key="7">
    <source>
        <dbReference type="Pfam" id="PF14680"/>
    </source>
</evidence>
<organism evidence="8">
    <name type="scientific">Absidia glauca</name>
    <name type="common">Pin mould</name>
    <dbReference type="NCBI Taxonomy" id="4829"/>
    <lineage>
        <taxon>Eukaryota</taxon>
        <taxon>Fungi</taxon>
        <taxon>Fungi incertae sedis</taxon>
        <taxon>Mucoromycota</taxon>
        <taxon>Mucoromycotina</taxon>
        <taxon>Mucoromycetes</taxon>
        <taxon>Mucorales</taxon>
        <taxon>Cunninghamellaceae</taxon>
        <taxon>Absidia</taxon>
    </lineage>
</organism>
<dbReference type="InterPro" id="IPR029313">
    <property type="entry name" value="FANCI_S3"/>
</dbReference>
<gene>
    <name evidence="8" type="primary">ABSGL_15022.1 scaffold 15162</name>
</gene>
<evidence type="ECO:0000259" key="5">
    <source>
        <dbReference type="Pfam" id="PF14678"/>
    </source>
</evidence>
<dbReference type="InterPro" id="IPR026171">
    <property type="entry name" value="FANCI"/>
</dbReference>
<dbReference type="Pfam" id="PF14680">
    <property type="entry name" value="FANCI_HD2"/>
    <property type="match status" value="1"/>
</dbReference>
<sequence>MDRKIVQLTKQPNRTVLREYVSSIPPAQIEELIREKLEQSSNSGVDPILMIRGILLGDPNGTQTRLMLAQTVIGWYVDWIDRLWLGNETEATTGSGTKAKLATNVINLILPEVYTNALLFFDGVKVEILAPSMLEETAHLITQLIERNVPIQPRAFEILSKIYNLLAALEAVDRTNEILNQLCESSWHPQSAVGLVSCLNEMELSASQLGQVVKRMLRQLKELEIEEVPPFIYQLLLLSRKCNKRSILSGICEYFDWLHTTKPESDTSRMEGTVMLHISFAIKQDQELGIELIKYIKSDKMLLLEKFKMACLLSAARIHRLEEMIFDLLKQTIISAYKDSEKLESCPWISEYSKIDPRSVRKVVMDIADRSATGWDQVIQSLTQLAMTLIDAATNATPLKGPGPIPRSKKPKPGPLDHVISLGTDILLKMFKIKDILDYLSLLSLSTAKKLLSATQPVSLSNHQFKDGLILVLRKSMFSRELDSRMIAVNGFLSLLQDQPGNSNSGHTSGAAFEILVISNALSDCKRHIKSLTFRLTKLDLEDYELDKTTNFDTTTSTGLRAFYFADILLGTFDAALEHEFIAQGDTVESCQIILSLFKKRKALLGLLKENSSKDKGRKISGLGSSSLLSLEFSAKISQALFLHGDRQSPILTLRSDIDFMHYIVSVTPTILAGAIDNGSGGSDDKLFGHCATLVKVYIHILMHEDSDSSFINHQPQKGQSLLGSITASLKYILETTCNVWPDKLPDLLVQLRTMSTNSSESLTINVVITDLLGELKGILIKHLNTKPPLYKESVSNVQIIKFLVNQMDHAQDDFEKRSAKVIDWLSQIAKERPIEDVGVAKEIISLLIHLCANTQNLNIVKEIAQDVHALQGEVDINEDSQVEPVIEYQMINARTHGAITTQVLSFTEQENEVLTWSIGRLKISAVSGDWDQHCRFERVICNRLIPYVAIISELLKSAMVGVHAEHLVKVLTKTYRMFTVLVKYKMSTPKIEVPQEFINVVANIGSDVTDKMYKFLTVYAHQRQEEYDLAGIGSKKGKKKEVNAKEKAKIIREGKAIPALIFVVEQFERHLIQLTRKSKVDLMQYMKRSTSRDFQIKLDNYLESDGDSDDNSKKRPSIPEDDEGDDQDQLSGSGSDQDNESGYDIGRKRART</sequence>
<keyword evidence="9" id="KW-1185">Reference proteome</keyword>
<dbReference type="InterPro" id="IPR029315">
    <property type="entry name" value="FANCI_S2"/>
</dbReference>
<feature type="domain" description="FANCI solenoid 1" evidence="2">
    <location>
        <begin position="175"/>
        <end position="267"/>
    </location>
</feature>
<dbReference type="InterPro" id="IPR029312">
    <property type="entry name" value="FANCI_HD2"/>
</dbReference>
<feature type="domain" description="FANCI solenoid 3" evidence="4">
    <location>
        <begin position="650"/>
        <end position="848"/>
    </location>
</feature>
<dbReference type="OMA" id="QSMRMMN"/>
<evidence type="ECO:0000259" key="6">
    <source>
        <dbReference type="Pfam" id="PF14679"/>
    </source>
</evidence>
<dbReference type="EMBL" id="LT555008">
    <property type="protein sequence ID" value="SAM09346.1"/>
    <property type="molecule type" value="Genomic_DNA"/>
</dbReference>
<name>A0A163KAF6_ABSGL</name>
<evidence type="ECO:0000256" key="1">
    <source>
        <dbReference type="SAM" id="MobiDB-lite"/>
    </source>
</evidence>
<dbReference type="GO" id="GO:0006281">
    <property type="term" value="P:DNA repair"/>
    <property type="evidence" value="ECO:0007669"/>
    <property type="project" value="InterPro"/>
</dbReference>
<dbReference type="Pfam" id="PF14677">
    <property type="entry name" value="FANCI_S3"/>
    <property type="match status" value="1"/>
</dbReference>
<dbReference type="PANTHER" id="PTHR21818">
    <property type="entry name" value="BC025462 PROTEIN"/>
    <property type="match status" value="1"/>
</dbReference>
<dbReference type="InterPro" id="IPR029314">
    <property type="entry name" value="FANCI_S4"/>
</dbReference>
<evidence type="ECO:0000313" key="9">
    <source>
        <dbReference type="Proteomes" id="UP000078561"/>
    </source>
</evidence>
<dbReference type="Pfam" id="PF14675">
    <property type="entry name" value="FANCI_S1"/>
    <property type="match status" value="1"/>
</dbReference>
<dbReference type="PANTHER" id="PTHR21818:SF0">
    <property type="entry name" value="FANCONI ANEMIA GROUP I PROTEIN"/>
    <property type="match status" value="1"/>
</dbReference>
<feature type="domain" description="FANCI helical" evidence="7">
    <location>
        <begin position="526"/>
        <end position="605"/>
    </location>
</feature>
<reference evidence="8" key="1">
    <citation type="submission" date="2016-04" db="EMBL/GenBank/DDBJ databases">
        <authorList>
            <person name="Evans L.H."/>
            <person name="Alamgir A."/>
            <person name="Owens N."/>
            <person name="Weber N.D."/>
            <person name="Virtaneva K."/>
            <person name="Barbian K."/>
            <person name="Babar A."/>
            <person name="Rosenke K."/>
        </authorList>
    </citation>
    <scope>NUCLEOTIDE SEQUENCE [LARGE SCALE GENOMIC DNA]</scope>
    <source>
        <strain evidence="8">CBS 101.48</strain>
    </source>
</reference>
<feature type="domain" description="FANCI helical" evidence="6">
    <location>
        <begin position="287"/>
        <end position="367"/>
    </location>
</feature>
<feature type="region of interest" description="Disordered" evidence="1">
    <location>
        <begin position="1102"/>
        <end position="1153"/>
    </location>
</feature>
<feature type="domain" description="FANCI solenoid 2" evidence="3">
    <location>
        <begin position="432"/>
        <end position="493"/>
    </location>
</feature>
<dbReference type="Pfam" id="PF14676">
    <property type="entry name" value="FANCI_S2"/>
    <property type="match status" value="1"/>
</dbReference>
<proteinExistence type="predicted"/>
<dbReference type="InterPro" id="IPR029308">
    <property type="entry name" value="FANCI_S1"/>
</dbReference>
<evidence type="ECO:0000259" key="4">
    <source>
        <dbReference type="Pfam" id="PF14677"/>
    </source>
</evidence>
<dbReference type="STRING" id="4829.A0A163KAF6"/>
<dbReference type="Proteomes" id="UP000078561">
    <property type="component" value="Unassembled WGS sequence"/>
</dbReference>
<evidence type="ECO:0000313" key="8">
    <source>
        <dbReference type="EMBL" id="SAM09346.1"/>
    </source>
</evidence>